<reference evidence="2" key="2">
    <citation type="submission" date="2011-02" db="EMBL/GenBank/DDBJ databases">
        <title>The complete genome of Pedobacter saltans DSM 12145.</title>
        <authorList>
            <consortium name="US DOE Joint Genome Institute (JGI-PGF)"/>
            <person name="Lucas S."/>
            <person name="Copeland A."/>
            <person name="Lapidus A."/>
            <person name="Bruce D."/>
            <person name="Goodwin L."/>
            <person name="Pitluck S."/>
            <person name="Kyrpides N."/>
            <person name="Mavromatis K."/>
            <person name="Pagani I."/>
            <person name="Ivanova N."/>
            <person name="Ovchinnikova G."/>
            <person name="Lu M."/>
            <person name="Detter J.C."/>
            <person name="Han C."/>
            <person name="Land M."/>
            <person name="Hauser L."/>
            <person name="Markowitz V."/>
            <person name="Cheng J.-F."/>
            <person name="Hugenholtz P."/>
            <person name="Woyke T."/>
            <person name="Wu D."/>
            <person name="Tindall B."/>
            <person name="Pomrenke H.G."/>
            <person name="Brambilla E."/>
            <person name="Klenk H.-P."/>
            <person name="Eisen J.A."/>
        </authorList>
    </citation>
    <scope>NUCLEOTIDE SEQUENCE [LARGE SCALE GENOMIC DNA]</scope>
    <source>
        <strain evidence="2">ATCC 51119 / DSM 12145 / JCM 21818 / LMG 10337 / NBRC 100064 / NCIMB 13643</strain>
    </source>
</reference>
<proteinExistence type="predicted"/>
<dbReference type="KEGG" id="psn:Pedsa_1269"/>
<reference evidence="1 2" key="1">
    <citation type="journal article" date="2011" name="Stand. Genomic Sci.">
        <title>Complete genome sequence of the gliding, heparinolytic Pedobacter saltans type strain (113).</title>
        <authorList>
            <person name="Liolios K."/>
            <person name="Sikorski J."/>
            <person name="Lu M."/>
            <person name="Nolan M."/>
            <person name="Lapidus A."/>
            <person name="Lucas S."/>
            <person name="Hammon N."/>
            <person name="Deshpande S."/>
            <person name="Cheng J.F."/>
            <person name="Tapia R."/>
            <person name="Han C."/>
            <person name="Goodwin L."/>
            <person name="Pitluck S."/>
            <person name="Huntemann M."/>
            <person name="Ivanova N."/>
            <person name="Pagani I."/>
            <person name="Mavromatis K."/>
            <person name="Ovchinikova G."/>
            <person name="Pati A."/>
            <person name="Chen A."/>
            <person name="Palaniappan K."/>
            <person name="Land M."/>
            <person name="Hauser L."/>
            <person name="Brambilla E.M."/>
            <person name="Kotsyurbenko O."/>
            <person name="Rohde M."/>
            <person name="Tindall B.J."/>
            <person name="Abt B."/>
            <person name="Goker M."/>
            <person name="Detter J.C."/>
            <person name="Woyke T."/>
            <person name="Bristow J."/>
            <person name="Eisen J.A."/>
            <person name="Markowitz V."/>
            <person name="Hugenholtz P."/>
            <person name="Klenk H.P."/>
            <person name="Kyrpides N.C."/>
        </authorList>
    </citation>
    <scope>NUCLEOTIDE SEQUENCE [LARGE SCALE GENOMIC DNA]</scope>
    <source>
        <strain evidence="2">ATCC 51119 / DSM 12145 / JCM 21818 / LMG 10337 / NBRC 100064 / NCIMB 13643</strain>
    </source>
</reference>
<sequence>MEKQKTQLFEDMLQECFQEFSLEETRAYLWQLFSLTVSGAYNSQPLERREKLLAVYAHLQQVLNALEPMLTESTLGSRQLTDPYIIKSPE</sequence>
<dbReference type="Proteomes" id="UP000000310">
    <property type="component" value="Chromosome"/>
</dbReference>
<dbReference type="EMBL" id="CP002545">
    <property type="protein sequence ID" value="ADY51836.1"/>
    <property type="molecule type" value="Genomic_DNA"/>
</dbReference>
<accession>F0SDU0</accession>
<dbReference type="RefSeq" id="WP_013632335.1">
    <property type="nucleotide sequence ID" value="NC_015177.1"/>
</dbReference>
<evidence type="ECO:0000313" key="2">
    <source>
        <dbReference type="Proteomes" id="UP000000310"/>
    </source>
</evidence>
<keyword evidence="2" id="KW-1185">Reference proteome</keyword>
<protein>
    <submittedName>
        <fullName evidence="1">Uncharacterized protein</fullName>
    </submittedName>
</protein>
<dbReference type="AlphaFoldDB" id="F0SDU0"/>
<gene>
    <name evidence="1" type="ordered locus">Pedsa_1269</name>
</gene>
<evidence type="ECO:0000313" key="1">
    <source>
        <dbReference type="EMBL" id="ADY51836.1"/>
    </source>
</evidence>
<name>F0SDU0_PSESL</name>
<organism evidence="1 2">
    <name type="scientific">Pseudopedobacter saltans (strain ATCC 51119 / DSM 12145 / JCM 21818 / CCUG 39354 / LMG 10337 / NBRC 100064 / NCIMB 13643)</name>
    <name type="common">Pedobacter saltans</name>
    <dbReference type="NCBI Taxonomy" id="762903"/>
    <lineage>
        <taxon>Bacteria</taxon>
        <taxon>Pseudomonadati</taxon>
        <taxon>Bacteroidota</taxon>
        <taxon>Sphingobacteriia</taxon>
        <taxon>Sphingobacteriales</taxon>
        <taxon>Sphingobacteriaceae</taxon>
        <taxon>Pseudopedobacter</taxon>
    </lineage>
</organism>
<dbReference type="HOGENOM" id="CLU_2438531_0_0_10"/>